<proteinExistence type="predicted"/>
<dbReference type="SUPFAM" id="SSF55347">
    <property type="entry name" value="Glyceraldehyde-3-phosphate dehydrogenase-like, C-terminal domain"/>
    <property type="match status" value="1"/>
</dbReference>
<feature type="non-terminal residue" evidence="5">
    <location>
        <position position="459"/>
    </location>
</feature>
<dbReference type="InterPro" id="IPR000683">
    <property type="entry name" value="Gfo/Idh/MocA-like_OxRdtase_N"/>
</dbReference>
<feature type="domain" description="GFO/IDH/MocA-like oxidoreductase" evidence="4">
    <location>
        <begin position="242"/>
        <end position="372"/>
    </location>
</feature>
<dbReference type="SUPFAM" id="SSF51735">
    <property type="entry name" value="NAD(P)-binding Rossmann-fold domains"/>
    <property type="match status" value="1"/>
</dbReference>
<reference evidence="5 6" key="1">
    <citation type="submission" date="2019-05" db="EMBL/GenBank/DDBJ databases">
        <authorList>
            <person name="Hariharan J."/>
            <person name="Choudoir M.J."/>
            <person name="Diebold P."/>
            <person name="Panke-Buisse K."/>
            <person name="Buckley D.H."/>
        </authorList>
    </citation>
    <scope>NUCLEOTIDE SEQUENCE [LARGE SCALE GENOMIC DNA]</scope>
    <source>
        <strain evidence="5 6">SUN51</strain>
    </source>
</reference>
<dbReference type="RefSeq" id="WP_149516123.1">
    <property type="nucleotide sequence ID" value="NZ_VDFC01000173.1"/>
</dbReference>
<dbReference type="InterPro" id="IPR050463">
    <property type="entry name" value="Gfo/Idh/MocA_oxidrdct_glycsds"/>
</dbReference>
<dbReference type="OrthoDB" id="179913at2"/>
<feature type="compositionally biased region" description="Basic and acidic residues" evidence="2">
    <location>
        <begin position="103"/>
        <end position="123"/>
    </location>
</feature>
<protein>
    <submittedName>
        <fullName evidence="5">Gfo/Idh/MocA family oxidoreductase</fullName>
    </submittedName>
</protein>
<dbReference type="PANTHER" id="PTHR43818:SF11">
    <property type="entry name" value="BCDNA.GH03377"/>
    <property type="match status" value="1"/>
</dbReference>
<dbReference type="InterPro" id="IPR036291">
    <property type="entry name" value="NAD(P)-bd_dom_sf"/>
</dbReference>
<dbReference type="Gene3D" id="3.30.360.10">
    <property type="entry name" value="Dihydrodipicolinate Reductase, domain 2"/>
    <property type="match status" value="1"/>
</dbReference>
<dbReference type="GO" id="GO:0000166">
    <property type="term" value="F:nucleotide binding"/>
    <property type="evidence" value="ECO:0007669"/>
    <property type="project" value="InterPro"/>
</dbReference>
<dbReference type="GO" id="GO:0016491">
    <property type="term" value="F:oxidoreductase activity"/>
    <property type="evidence" value="ECO:0007669"/>
    <property type="project" value="UniProtKB-KW"/>
</dbReference>
<dbReference type="EMBL" id="VDFC01000173">
    <property type="protein sequence ID" value="KAA0912168.1"/>
    <property type="molecule type" value="Genomic_DNA"/>
</dbReference>
<evidence type="ECO:0000259" key="3">
    <source>
        <dbReference type="Pfam" id="PF01408"/>
    </source>
</evidence>
<evidence type="ECO:0000259" key="4">
    <source>
        <dbReference type="Pfam" id="PF22725"/>
    </source>
</evidence>
<evidence type="ECO:0000313" key="5">
    <source>
        <dbReference type="EMBL" id="KAA0912168.1"/>
    </source>
</evidence>
<feature type="domain" description="Gfo/Idh/MocA-like oxidoreductase N-terminal" evidence="3">
    <location>
        <begin position="137"/>
        <end position="231"/>
    </location>
</feature>
<dbReference type="PANTHER" id="PTHR43818">
    <property type="entry name" value="BCDNA.GH03377"/>
    <property type="match status" value="1"/>
</dbReference>
<comment type="caution">
    <text evidence="5">The sequence shown here is derived from an EMBL/GenBank/DDBJ whole genome shotgun (WGS) entry which is preliminary data.</text>
</comment>
<evidence type="ECO:0000313" key="6">
    <source>
        <dbReference type="Proteomes" id="UP000324965"/>
    </source>
</evidence>
<sequence length="459" mass="46742">MVNADGWAAAPAECRWAVAGCGWVARDHFLPGLLEAAAGLVEGARGQHGLRGTAGTDGAGGSGGPHGVVDATGAGRIDAWTGTGSAPDAPRGTGTGGGGTGRTTDEPGRADGRTGPRDAHHADGPGGTRGAGRTATPVPRLVAVTDRDPAAADLLAGRAPGARASAGLAELLAAYRPDALYVATPNHAHRPAVEAAAAAGVAVLCEKPLAADLGEAEHLVAACRRAGVLAATAFDQRFHPAHRAVRDAVAAGELGTVTAVRITYCCWLPPAWSPDGRPYDNWRADPARAGGGAALDLAPHGLDLVGVLLGGDDVAELTALVQHRVHPYPVDDGAVLTGRTGGDVLATLHLAYNTPDALPRRRLEVVGTRGQLTATDTLGQDAGGMLLRTDARTGDRVPVPFDTGVSPFAEQVREFSAAVAAVRGGTPVERAWPWPLRRDLALHRLLLEALSRAAPSSAP</sequence>
<dbReference type="Gene3D" id="3.40.50.720">
    <property type="entry name" value="NAD(P)-binding Rossmann-like Domain"/>
    <property type="match status" value="1"/>
</dbReference>
<name>A0A5A9Z4X0_9ACTN</name>
<dbReference type="InterPro" id="IPR055170">
    <property type="entry name" value="GFO_IDH_MocA-like_dom"/>
</dbReference>
<dbReference type="Pfam" id="PF01408">
    <property type="entry name" value="GFO_IDH_MocA"/>
    <property type="match status" value="1"/>
</dbReference>
<keyword evidence="6" id="KW-1185">Reference proteome</keyword>
<organism evidence="5 6">
    <name type="scientific">Streptomyces apricus</name>
    <dbReference type="NCBI Taxonomy" id="1828112"/>
    <lineage>
        <taxon>Bacteria</taxon>
        <taxon>Bacillati</taxon>
        <taxon>Actinomycetota</taxon>
        <taxon>Actinomycetes</taxon>
        <taxon>Kitasatosporales</taxon>
        <taxon>Streptomycetaceae</taxon>
        <taxon>Streptomyces</taxon>
    </lineage>
</organism>
<evidence type="ECO:0000256" key="1">
    <source>
        <dbReference type="ARBA" id="ARBA00023002"/>
    </source>
</evidence>
<evidence type="ECO:0000256" key="2">
    <source>
        <dbReference type="SAM" id="MobiDB-lite"/>
    </source>
</evidence>
<dbReference type="AlphaFoldDB" id="A0A5A9Z4X0"/>
<gene>
    <name evidence="5" type="ORF">FGF04_38965</name>
</gene>
<dbReference type="Pfam" id="PF22725">
    <property type="entry name" value="GFO_IDH_MocA_C3"/>
    <property type="match status" value="1"/>
</dbReference>
<dbReference type="Proteomes" id="UP000324965">
    <property type="component" value="Unassembled WGS sequence"/>
</dbReference>
<accession>A0A5A9Z4X0</accession>
<feature type="region of interest" description="Disordered" evidence="2">
    <location>
        <begin position="49"/>
        <end position="138"/>
    </location>
</feature>
<keyword evidence="1" id="KW-0560">Oxidoreductase</keyword>
<feature type="compositionally biased region" description="Gly residues" evidence="2">
    <location>
        <begin position="55"/>
        <end position="66"/>
    </location>
</feature>